<accession>A0A645HCP0</accession>
<protein>
    <submittedName>
        <fullName evidence="1">Uncharacterized protein</fullName>
    </submittedName>
</protein>
<reference evidence="1" key="1">
    <citation type="submission" date="2019-08" db="EMBL/GenBank/DDBJ databases">
        <authorList>
            <person name="Kucharzyk K."/>
            <person name="Murdoch R.W."/>
            <person name="Higgins S."/>
            <person name="Loffler F."/>
        </authorList>
    </citation>
    <scope>NUCLEOTIDE SEQUENCE</scope>
</reference>
<gene>
    <name evidence="1" type="ORF">SDC9_181042</name>
</gene>
<organism evidence="1">
    <name type="scientific">bioreactor metagenome</name>
    <dbReference type="NCBI Taxonomy" id="1076179"/>
    <lineage>
        <taxon>unclassified sequences</taxon>
        <taxon>metagenomes</taxon>
        <taxon>ecological metagenomes</taxon>
    </lineage>
</organism>
<dbReference type="AlphaFoldDB" id="A0A645HCP0"/>
<proteinExistence type="predicted"/>
<evidence type="ECO:0000313" key="1">
    <source>
        <dbReference type="EMBL" id="MPN33553.1"/>
    </source>
</evidence>
<dbReference type="EMBL" id="VSSQ01086115">
    <property type="protein sequence ID" value="MPN33553.1"/>
    <property type="molecule type" value="Genomic_DNA"/>
</dbReference>
<comment type="caution">
    <text evidence="1">The sequence shown here is derived from an EMBL/GenBank/DDBJ whole genome shotgun (WGS) entry which is preliminary data.</text>
</comment>
<name>A0A645HCP0_9ZZZZ</name>
<sequence length="54" mass="5925">MFTDPATLNQAWLGENVTEVMARVLTPLLSPNGNSKPTDDADCLMLLTNWLVCC</sequence>